<evidence type="ECO:0008006" key="4">
    <source>
        <dbReference type="Google" id="ProtNLM"/>
    </source>
</evidence>
<dbReference type="OrthoDB" id="4505928at2759"/>
<dbReference type="AlphaFoldDB" id="A0A9P7ZCJ3"/>
<dbReference type="EMBL" id="MU251294">
    <property type="protein sequence ID" value="KAG9249683.1"/>
    <property type="molecule type" value="Genomic_DNA"/>
</dbReference>
<dbReference type="Proteomes" id="UP000887229">
    <property type="component" value="Unassembled WGS sequence"/>
</dbReference>
<feature type="compositionally biased region" description="Low complexity" evidence="1">
    <location>
        <begin position="146"/>
        <end position="155"/>
    </location>
</feature>
<evidence type="ECO:0000313" key="3">
    <source>
        <dbReference type="Proteomes" id="UP000887229"/>
    </source>
</evidence>
<organism evidence="2 3">
    <name type="scientific">Emericellopsis atlantica</name>
    <dbReference type="NCBI Taxonomy" id="2614577"/>
    <lineage>
        <taxon>Eukaryota</taxon>
        <taxon>Fungi</taxon>
        <taxon>Dikarya</taxon>
        <taxon>Ascomycota</taxon>
        <taxon>Pezizomycotina</taxon>
        <taxon>Sordariomycetes</taxon>
        <taxon>Hypocreomycetidae</taxon>
        <taxon>Hypocreales</taxon>
        <taxon>Bionectriaceae</taxon>
        <taxon>Emericellopsis</taxon>
    </lineage>
</organism>
<comment type="caution">
    <text evidence="2">The sequence shown here is derived from an EMBL/GenBank/DDBJ whole genome shotgun (WGS) entry which is preliminary data.</text>
</comment>
<keyword evidence="3" id="KW-1185">Reference proteome</keyword>
<evidence type="ECO:0000313" key="2">
    <source>
        <dbReference type="EMBL" id="KAG9249683.1"/>
    </source>
</evidence>
<dbReference type="RefSeq" id="XP_046113607.1">
    <property type="nucleotide sequence ID" value="XM_046267104.1"/>
</dbReference>
<accession>A0A9P7ZCJ3</accession>
<sequence>MPRKNRIPASAVQNRDNQRRSRARRRQFIEELQQQLQDHERRGVQASIEMQRVAQAVALENKHLRGLLHLRGVSQYDIDRHLSLMGSAGTEQNLGLRNSLQRGSDPPPPGGQRHGAMEQPSTDTVHAIATYPSDMDDMPSPPSTPPLNSVSSTPSRGLAPSGPARCAPSADVAETDCVTTDNRDHEKGACYDSNTAQIPDRTSIPFICNDDLPNPGSRTDILPPVTDCFCPPDSPVSVSGHWNRGLSCKAAIDIIAGLQTSVDSDRVRGLLHCKESDDCLVQNSRVFQILDTIA</sequence>
<dbReference type="PANTHER" id="PTHR42070">
    <property type="entry name" value="FILAMENT ASSOCIATED PROTEIN, PUTATIVE (AFU_ORTHOLOGUE AFUA_8G06630)-RELATED"/>
    <property type="match status" value="1"/>
</dbReference>
<proteinExistence type="predicted"/>
<feature type="region of interest" description="Disordered" evidence="1">
    <location>
        <begin position="1"/>
        <end position="23"/>
    </location>
</feature>
<name>A0A9P7ZCJ3_9HYPO</name>
<reference evidence="2" key="1">
    <citation type="journal article" date="2021" name="IMA Fungus">
        <title>Genomic characterization of three marine fungi, including Emericellopsis atlantica sp. nov. with signatures of a generalist lifestyle and marine biomass degradation.</title>
        <authorList>
            <person name="Hagestad O.C."/>
            <person name="Hou L."/>
            <person name="Andersen J.H."/>
            <person name="Hansen E.H."/>
            <person name="Altermark B."/>
            <person name="Li C."/>
            <person name="Kuhnert E."/>
            <person name="Cox R.J."/>
            <person name="Crous P.W."/>
            <person name="Spatafora J.W."/>
            <person name="Lail K."/>
            <person name="Amirebrahimi M."/>
            <person name="Lipzen A."/>
            <person name="Pangilinan J."/>
            <person name="Andreopoulos W."/>
            <person name="Hayes R.D."/>
            <person name="Ng V."/>
            <person name="Grigoriev I.V."/>
            <person name="Jackson S.A."/>
            <person name="Sutton T.D.S."/>
            <person name="Dobson A.D.W."/>
            <person name="Rama T."/>
        </authorList>
    </citation>
    <scope>NUCLEOTIDE SEQUENCE</scope>
    <source>
        <strain evidence="2">TS7</strain>
    </source>
</reference>
<feature type="region of interest" description="Disordered" evidence="1">
    <location>
        <begin position="97"/>
        <end position="171"/>
    </location>
</feature>
<dbReference type="PANTHER" id="PTHR42070:SF1">
    <property type="entry name" value="FILAMENT ASSOCIATED PROTEIN, PUTATIVE (AFU_ORTHOLOGUE AFUA_8G06630)-RELATED"/>
    <property type="match status" value="1"/>
</dbReference>
<dbReference type="GeneID" id="70298007"/>
<protein>
    <recommendedName>
        <fullName evidence="4">BZIP domain-containing protein</fullName>
    </recommendedName>
</protein>
<evidence type="ECO:0000256" key="1">
    <source>
        <dbReference type="SAM" id="MobiDB-lite"/>
    </source>
</evidence>
<gene>
    <name evidence="2" type="ORF">F5Z01DRAFT_754282</name>
</gene>